<dbReference type="InterPro" id="IPR002562">
    <property type="entry name" value="3'-5'_exonuclease_dom"/>
</dbReference>
<name>A0A8E2JDV8_9PEZI</name>
<feature type="compositionally biased region" description="Basic and acidic residues" evidence="1">
    <location>
        <begin position="151"/>
        <end position="179"/>
    </location>
</feature>
<feature type="compositionally biased region" description="Low complexity" evidence="1">
    <location>
        <begin position="549"/>
        <end position="562"/>
    </location>
</feature>
<dbReference type="GO" id="GO:0008408">
    <property type="term" value="F:3'-5' exonuclease activity"/>
    <property type="evidence" value="ECO:0007669"/>
    <property type="project" value="InterPro"/>
</dbReference>
<dbReference type="GO" id="GO:0003676">
    <property type="term" value="F:nucleic acid binding"/>
    <property type="evidence" value="ECO:0007669"/>
    <property type="project" value="InterPro"/>
</dbReference>
<dbReference type="Gene3D" id="3.30.420.10">
    <property type="entry name" value="Ribonuclease H-like superfamily/Ribonuclease H"/>
    <property type="match status" value="1"/>
</dbReference>
<dbReference type="PANTHER" id="PTHR47765">
    <property type="entry name" value="3'-5' EXONUCLEASE DOMAIN-CONTAINING PROTEIN"/>
    <property type="match status" value="1"/>
</dbReference>
<feature type="region of interest" description="Disordered" evidence="1">
    <location>
        <begin position="953"/>
        <end position="1022"/>
    </location>
</feature>
<dbReference type="SMART" id="SM00474">
    <property type="entry name" value="35EXOc"/>
    <property type="match status" value="1"/>
</dbReference>
<feature type="compositionally biased region" description="Polar residues" evidence="1">
    <location>
        <begin position="563"/>
        <end position="578"/>
    </location>
</feature>
<dbReference type="Pfam" id="PF01612">
    <property type="entry name" value="DNA_pol_A_exo1"/>
    <property type="match status" value="1"/>
</dbReference>
<evidence type="ECO:0000259" key="2">
    <source>
        <dbReference type="SMART" id="SM00474"/>
    </source>
</evidence>
<feature type="compositionally biased region" description="Low complexity" evidence="1">
    <location>
        <begin position="998"/>
        <end position="1012"/>
    </location>
</feature>
<dbReference type="AlphaFoldDB" id="A0A8E2JDV8"/>
<evidence type="ECO:0000313" key="4">
    <source>
        <dbReference type="Proteomes" id="UP000250266"/>
    </source>
</evidence>
<evidence type="ECO:0000256" key="1">
    <source>
        <dbReference type="SAM" id="MobiDB-lite"/>
    </source>
</evidence>
<feature type="region of interest" description="Disordered" evidence="1">
    <location>
        <begin position="143"/>
        <end position="244"/>
    </location>
</feature>
<dbReference type="PANTHER" id="PTHR47765:SF2">
    <property type="entry name" value="EXONUCLEASE MUT-7 HOMOLOG"/>
    <property type="match status" value="1"/>
</dbReference>
<dbReference type="GO" id="GO:0006139">
    <property type="term" value="P:nucleobase-containing compound metabolic process"/>
    <property type="evidence" value="ECO:0007669"/>
    <property type="project" value="InterPro"/>
</dbReference>
<feature type="compositionally biased region" description="Acidic residues" evidence="1">
    <location>
        <begin position="919"/>
        <end position="935"/>
    </location>
</feature>
<gene>
    <name evidence="3" type="ORF">K432DRAFT_356088</name>
</gene>
<dbReference type="OrthoDB" id="1920326at2759"/>
<proteinExistence type="predicted"/>
<accession>A0A8E2JDV8</accession>
<feature type="compositionally biased region" description="Acidic residues" evidence="1">
    <location>
        <begin position="891"/>
        <end position="912"/>
    </location>
</feature>
<feature type="region of interest" description="Disordered" evidence="1">
    <location>
        <begin position="480"/>
        <end position="506"/>
    </location>
</feature>
<sequence>MLLKRCTISTRLRAVNLLKTSPWRPKTMLSDYAVSSYSELEYNGFSRIHFEGTLMLSKPHPRLSLIPDTISSVIFISGTRPTIYGQAWKPSSGLAFEQGCASIHPLKFRTSLCTPLSRSGGVMDTITIVQKLKKVKTKKFLPQRAAARPAKTPERIERSIADQAKNTERVKTADMDHPQRISTIQSPLKAKEARTVRTTTQRPPSEMGEHSYLPSNPESKKAHVSPVLPKKSRSPASPTIPHELVNVPSDPKLVMKHCKAIQGWKTILEYSTRAKQRKTCNSYKAILGPVAANSEEVLRSLQLLLGMHSSQLKEHQKLWDRATVEQQEFSKLKEDMQEMLSFSTVAGRISTDIEARVIALTFLRDLRNREMWYCKFQADQFQFCEHLLLHGLESSEKMTCNDSRSRGKEVRRRKRLSETVAPPNGTINSLQSSENITNDVNAQYSPLRASVVNAGKDTSGNVEENTAPIDIRLAWRSSSNEHTRTKIDVSIVSPDSSSSKANNVVPSGIKIKSTPRLRAPNSTYAFGDMAFSYEGTEQAVDSDHQQNESASNMSHSQTTSSSGENGDNESVSSPQDGSLSGGDDFEGNMSNSNPPSDGEDESDDGSEQSSSESDEGEQEEEHIPLTFQIPAETLRTAMSASPNSGAAYWRHDMYRGPEDEKILVHYCRNMEVSERVAKHFVDKKVLGFDIEWKPNASPNDGIKGNVSLIQLACEDRIGLFHISLFKGTTLAELLPPTIKQIMESPDITKAGVAIKGDCTRLQKYLGIEARGIFELSHLYKLVKFSVAEPKKVNKTLVALAKQVEEHLQLPLGKGSVRSSDWTAPLLYEQVLYAASDAYAGFRLYDALEAKRKKLKPTPPRPFHAELNKPIRLASGVEAEAVAVPKPCTSPAEEESDASEYETAPEELEDSDAETSSLELSDEDDDEVSESSDEEFVPPVRRVGRVGLLSTGLAVPTKHTASEEVEAESSEESSSSTDDIPTLTSRIGRVGLATSSANPTNTPATSSEATPSSAKPPPPLHTPEYRTAELWVQTWRLSRPPTRKIHASASQLRAYALWHVQSLELADVARHMRTPPLAVSTVASYVLSAVMLEGLEAERERVRCVLGEVPGRVRERVFGGWSRRWVGEREGGQVR</sequence>
<feature type="domain" description="3'-5' exonuclease" evidence="2">
    <location>
        <begin position="664"/>
        <end position="852"/>
    </location>
</feature>
<dbReference type="InterPro" id="IPR012337">
    <property type="entry name" value="RNaseH-like_sf"/>
</dbReference>
<dbReference type="SUPFAM" id="SSF53098">
    <property type="entry name" value="Ribonuclease H-like"/>
    <property type="match status" value="1"/>
</dbReference>
<dbReference type="CDD" id="cd06141">
    <property type="entry name" value="WRN_exo"/>
    <property type="match status" value="1"/>
</dbReference>
<feature type="region of interest" description="Disordered" evidence="1">
    <location>
        <begin position="881"/>
        <end position="939"/>
    </location>
</feature>
<reference evidence="3 4" key="1">
    <citation type="journal article" date="2016" name="Nat. Commun.">
        <title>Ectomycorrhizal ecology is imprinted in the genome of the dominant symbiotic fungus Cenococcum geophilum.</title>
        <authorList>
            <consortium name="DOE Joint Genome Institute"/>
            <person name="Peter M."/>
            <person name="Kohler A."/>
            <person name="Ohm R.A."/>
            <person name="Kuo A."/>
            <person name="Krutzmann J."/>
            <person name="Morin E."/>
            <person name="Arend M."/>
            <person name="Barry K.W."/>
            <person name="Binder M."/>
            <person name="Choi C."/>
            <person name="Clum A."/>
            <person name="Copeland A."/>
            <person name="Grisel N."/>
            <person name="Haridas S."/>
            <person name="Kipfer T."/>
            <person name="LaButti K."/>
            <person name="Lindquist E."/>
            <person name="Lipzen A."/>
            <person name="Maire R."/>
            <person name="Meier B."/>
            <person name="Mihaltcheva S."/>
            <person name="Molinier V."/>
            <person name="Murat C."/>
            <person name="Poggeler S."/>
            <person name="Quandt C.A."/>
            <person name="Sperisen C."/>
            <person name="Tritt A."/>
            <person name="Tisserant E."/>
            <person name="Crous P.W."/>
            <person name="Henrissat B."/>
            <person name="Nehls U."/>
            <person name="Egli S."/>
            <person name="Spatafora J.W."/>
            <person name="Grigoriev I.V."/>
            <person name="Martin F.M."/>
        </authorList>
    </citation>
    <scope>NUCLEOTIDE SEQUENCE [LARGE SCALE GENOMIC DNA]</scope>
    <source>
        <strain evidence="3 4">CBS 459.81</strain>
    </source>
</reference>
<organism evidence="3 4">
    <name type="scientific">Lepidopterella palustris CBS 459.81</name>
    <dbReference type="NCBI Taxonomy" id="1314670"/>
    <lineage>
        <taxon>Eukaryota</taxon>
        <taxon>Fungi</taxon>
        <taxon>Dikarya</taxon>
        <taxon>Ascomycota</taxon>
        <taxon>Pezizomycotina</taxon>
        <taxon>Dothideomycetes</taxon>
        <taxon>Pleosporomycetidae</taxon>
        <taxon>Mytilinidiales</taxon>
        <taxon>Argynnaceae</taxon>
        <taxon>Lepidopterella</taxon>
    </lineage>
</organism>
<dbReference type="Proteomes" id="UP000250266">
    <property type="component" value="Unassembled WGS sequence"/>
</dbReference>
<feature type="compositionally biased region" description="Low complexity" evidence="1">
    <location>
        <begin position="488"/>
        <end position="500"/>
    </location>
</feature>
<feature type="compositionally biased region" description="Acidic residues" evidence="1">
    <location>
        <begin position="597"/>
        <end position="620"/>
    </location>
</feature>
<dbReference type="EMBL" id="KV745038">
    <property type="protein sequence ID" value="OCK78828.1"/>
    <property type="molecule type" value="Genomic_DNA"/>
</dbReference>
<dbReference type="InterPro" id="IPR052408">
    <property type="entry name" value="Exonuclease_MUT-7-like"/>
</dbReference>
<feature type="region of interest" description="Disordered" evidence="1">
    <location>
        <begin position="537"/>
        <end position="622"/>
    </location>
</feature>
<dbReference type="FunFam" id="3.30.420.10:FF:000100">
    <property type="entry name" value="3'-5' exonuclease/helicase (Wrn), putative"/>
    <property type="match status" value="1"/>
</dbReference>
<evidence type="ECO:0000313" key="3">
    <source>
        <dbReference type="EMBL" id="OCK78828.1"/>
    </source>
</evidence>
<feature type="region of interest" description="Disordered" evidence="1">
    <location>
        <begin position="398"/>
        <end position="431"/>
    </location>
</feature>
<keyword evidence="4" id="KW-1185">Reference proteome</keyword>
<dbReference type="InterPro" id="IPR036397">
    <property type="entry name" value="RNaseH_sf"/>
</dbReference>
<protein>
    <recommendedName>
        <fullName evidence="2">3'-5' exonuclease domain-containing protein</fullName>
    </recommendedName>
</protein>